<organism evidence="1 2">
    <name type="scientific">Thermoanaerobacter italicus (strain DSM 9252 / Ab9)</name>
    <dbReference type="NCBI Taxonomy" id="580331"/>
    <lineage>
        <taxon>Bacteria</taxon>
        <taxon>Bacillati</taxon>
        <taxon>Bacillota</taxon>
        <taxon>Clostridia</taxon>
        <taxon>Thermoanaerobacterales</taxon>
        <taxon>Thermoanaerobacteraceae</taxon>
        <taxon>Thermoanaerobacter</taxon>
    </lineage>
</organism>
<evidence type="ECO:0000313" key="2">
    <source>
        <dbReference type="Proteomes" id="UP000001552"/>
    </source>
</evidence>
<evidence type="ECO:0000313" key="1">
    <source>
        <dbReference type="EMBL" id="ADD03129.1"/>
    </source>
</evidence>
<keyword evidence="2" id="KW-1185">Reference proteome</keyword>
<dbReference type="eggNOG" id="ENOG5031CN9">
    <property type="taxonomic scope" value="Bacteria"/>
</dbReference>
<dbReference type="HOGENOM" id="CLU_428206_0_0_9"/>
<protein>
    <submittedName>
        <fullName evidence="1">Uncharacterized protein</fullName>
    </submittedName>
</protein>
<gene>
    <name evidence="1" type="ordered locus">Thit_1887</name>
</gene>
<reference evidence="1" key="1">
    <citation type="submission" date="2010-02" db="EMBL/GenBank/DDBJ databases">
        <title>Complete sequence of Thermoanaerobacter italicus Ab9.</title>
        <authorList>
            <consortium name="US DOE Joint Genome Institute"/>
            <person name="Lucas S."/>
            <person name="Copeland A."/>
            <person name="Lapidus A."/>
            <person name="Cheng J.-F."/>
            <person name="Bruce D."/>
            <person name="Goodwin L."/>
            <person name="Pitluck S."/>
            <person name="Chertkov O."/>
            <person name="Detter J.C."/>
            <person name="Han C."/>
            <person name="Tapia R."/>
            <person name="Land M."/>
            <person name="Hauser L."/>
            <person name="Kyrpides N."/>
            <person name="Mikhailova N."/>
            <person name="Hemme C.L."/>
            <person name="Woyke T."/>
        </authorList>
    </citation>
    <scope>NUCLEOTIDE SEQUENCE [LARGE SCALE GENOMIC DNA]</scope>
    <source>
        <strain evidence="1">Ab9</strain>
    </source>
</reference>
<sequence>MGRIQPFQHRLYKYNEICYPKDSFEASKLAMAVMDKIKAYGGTVSLEHYGQLRTVARILLFPLIDSSKPVVIPMETGLGKSTMIEEFLRLKLDNDSDNFGAIVVKERIEDILALEEKLKGKAKAVYSFYPDHCLQGYKEYQRIACRNCDADCRIKKAVSEQKNYSVLLMSSERFRLEMLYGRHLKDFLTFYDKDGIEHKRNILIIDEKPPLAINKPVNRKDIRKVYEVIRNIQPESELYEEAQHLMSHLKKLNTILNELDFTSPFLSALEPDFKLSDKFKHFFEDAYTENDVEVIEHIASLVRKGGILRAEETKIGLEAQAITTDYIEFAKLDGLKTVIFDATAKYDAEYKEGQFAILDLPQIRNYDNLTIYNCSVSMSRTNIFSRKSRERFDFKKLFQDLEGIKDKEVFILTYQKLVNTIKEELMDTMFYKNNRVYIDHFNNVKGKNIYANCTVMLNIGINHKGDEYYLAKAVSVSNEQGFNDLGSADDKAVILAEKVRRVIESDLFTEMIQNFCRTALRKSTNEQVQIYSFISEAMLLELLTTYFPNAKIETWYPEEFYKHYLTYSSKRNKKILQLGEFLKTQFSQKSIITKKEIRKALGYTDQDTLANHLKVEYIKNLMKKMNIEEKYHSLQKIQA</sequence>
<name>D3T4H7_THEIA</name>
<proteinExistence type="predicted"/>
<dbReference type="Proteomes" id="UP000001552">
    <property type="component" value="Chromosome"/>
</dbReference>
<accession>D3T4H7</accession>
<dbReference type="EMBL" id="CP001936">
    <property type="protein sequence ID" value="ADD03129.1"/>
    <property type="molecule type" value="Genomic_DNA"/>
</dbReference>
<dbReference type="KEGG" id="tit:Thit_1887"/>
<dbReference type="OrthoDB" id="1905276at2"/>
<dbReference type="AlphaFoldDB" id="D3T4H7"/>